<protein>
    <recommendedName>
        <fullName evidence="3">Spo0E like sporulation regulatory protein</fullName>
    </recommendedName>
</protein>
<dbReference type="RefSeq" id="WP_324668296.1">
    <property type="nucleotide sequence ID" value="NZ_CP141614.1"/>
</dbReference>
<name>A0ABZ1BPJ7_9FIRM</name>
<evidence type="ECO:0000313" key="2">
    <source>
        <dbReference type="Proteomes" id="UP001333102"/>
    </source>
</evidence>
<gene>
    <name evidence="1" type="ORF">VLY81_11375</name>
</gene>
<sequence length="63" mass="7759">MVGEERTQAQVSEAETVKRRIEELRRKLYARSGVRYEDDPDLHDELDRLILRYVQLTRWRRRT</sequence>
<evidence type="ECO:0000313" key="1">
    <source>
        <dbReference type="EMBL" id="WRP14017.1"/>
    </source>
</evidence>
<proteinExistence type="predicted"/>
<reference evidence="2" key="1">
    <citation type="submission" date="2023-12" db="EMBL/GenBank/DDBJ databases">
        <title>Novel isolates from deep terrestrial aquifers shed light on the physiology and ecology of the class Limnochordia.</title>
        <authorList>
            <person name="Karnachuk O.V."/>
            <person name="Lukina A.P."/>
            <person name="Avakyan M.R."/>
            <person name="Kadnikov V."/>
            <person name="Begmatov S."/>
            <person name="Beletsky A.V."/>
            <person name="Mardanov A.V."/>
            <person name="Ravin N.V."/>
        </authorList>
    </citation>
    <scope>NUCLEOTIDE SEQUENCE [LARGE SCALE GENOMIC DNA]</scope>
    <source>
        <strain evidence="2">LN</strain>
    </source>
</reference>
<evidence type="ECO:0008006" key="3">
    <source>
        <dbReference type="Google" id="ProtNLM"/>
    </source>
</evidence>
<accession>A0ABZ1BPJ7</accession>
<organism evidence="1 2">
    <name type="scientific">Geochorda subterranea</name>
    <dbReference type="NCBI Taxonomy" id="3109564"/>
    <lineage>
        <taxon>Bacteria</taxon>
        <taxon>Bacillati</taxon>
        <taxon>Bacillota</taxon>
        <taxon>Limnochordia</taxon>
        <taxon>Limnochordales</taxon>
        <taxon>Geochordaceae</taxon>
        <taxon>Geochorda</taxon>
    </lineage>
</organism>
<dbReference type="EMBL" id="CP141614">
    <property type="protein sequence ID" value="WRP14017.1"/>
    <property type="molecule type" value="Genomic_DNA"/>
</dbReference>
<dbReference type="Proteomes" id="UP001333102">
    <property type="component" value="Chromosome"/>
</dbReference>
<keyword evidence="2" id="KW-1185">Reference proteome</keyword>